<dbReference type="CDD" id="cd01992">
    <property type="entry name" value="TilS_N"/>
    <property type="match status" value="1"/>
</dbReference>
<reference evidence="8 9" key="1">
    <citation type="submission" date="2020-08" db="EMBL/GenBank/DDBJ databases">
        <title>Genomic Encyclopedia of Type Strains, Phase IV (KMG-IV): sequencing the most valuable type-strain genomes for metagenomic binning, comparative biology and taxonomic classification.</title>
        <authorList>
            <person name="Goeker M."/>
        </authorList>
    </citation>
    <scope>NUCLEOTIDE SEQUENCE [LARGE SCALE GENOMIC DNA]</scope>
    <source>
        <strain evidence="8 9">DSM 102235</strain>
    </source>
</reference>
<keyword evidence="2 6" id="KW-0819">tRNA processing</keyword>
<comment type="catalytic activity">
    <reaction evidence="5 6">
        <text>cytidine(34) in tRNA(Ile2) + L-lysine + ATP = lysidine(34) in tRNA(Ile2) + AMP + diphosphate + H(+)</text>
        <dbReference type="Rhea" id="RHEA:43744"/>
        <dbReference type="Rhea" id="RHEA-COMP:10625"/>
        <dbReference type="Rhea" id="RHEA-COMP:10670"/>
        <dbReference type="ChEBI" id="CHEBI:15378"/>
        <dbReference type="ChEBI" id="CHEBI:30616"/>
        <dbReference type="ChEBI" id="CHEBI:32551"/>
        <dbReference type="ChEBI" id="CHEBI:33019"/>
        <dbReference type="ChEBI" id="CHEBI:82748"/>
        <dbReference type="ChEBI" id="CHEBI:83665"/>
        <dbReference type="ChEBI" id="CHEBI:456215"/>
        <dbReference type="EC" id="6.3.4.19"/>
    </reaction>
</comment>
<evidence type="ECO:0000256" key="3">
    <source>
        <dbReference type="ARBA" id="ARBA00022741"/>
    </source>
</evidence>
<dbReference type="EC" id="6.3.4.19" evidence="6"/>
<evidence type="ECO:0000256" key="4">
    <source>
        <dbReference type="ARBA" id="ARBA00022840"/>
    </source>
</evidence>
<dbReference type="AlphaFoldDB" id="A0A7W6GR06"/>
<organism evidence="8 9">
    <name type="scientific">Sagittula marina</name>
    <dbReference type="NCBI Taxonomy" id="943940"/>
    <lineage>
        <taxon>Bacteria</taxon>
        <taxon>Pseudomonadati</taxon>
        <taxon>Pseudomonadota</taxon>
        <taxon>Alphaproteobacteria</taxon>
        <taxon>Rhodobacterales</taxon>
        <taxon>Roseobacteraceae</taxon>
        <taxon>Sagittula</taxon>
    </lineage>
</organism>
<dbReference type="InterPro" id="IPR014729">
    <property type="entry name" value="Rossmann-like_a/b/a_fold"/>
</dbReference>
<keyword evidence="9" id="KW-1185">Reference proteome</keyword>
<proteinExistence type="inferred from homology"/>
<evidence type="ECO:0000259" key="7">
    <source>
        <dbReference type="Pfam" id="PF01171"/>
    </source>
</evidence>
<dbReference type="InterPro" id="IPR012795">
    <property type="entry name" value="tRNA_Ile_lys_synt_N"/>
</dbReference>
<feature type="binding site" evidence="6">
    <location>
        <begin position="28"/>
        <end position="33"/>
    </location>
    <ligand>
        <name>ATP</name>
        <dbReference type="ChEBI" id="CHEBI:30616"/>
    </ligand>
</feature>
<feature type="domain" description="tRNA(Ile)-lysidine/2-thiocytidine synthase N-terminal" evidence="7">
    <location>
        <begin position="23"/>
        <end position="198"/>
    </location>
</feature>
<dbReference type="Gene3D" id="3.40.50.620">
    <property type="entry name" value="HUPs"/>
    <property type="match status" value="1"/>
</dbReference>
<keyword evidence="4 6" id="KW-0067">ATP-binding</keyword>
<dbReference type="Pfam" id="PF01171">
    <property type="entry name" value="ATP_bind_3"/>
    <property type="match status" value="1"/>
</dbReference>
<dbReference type="EMBL" id="JACIEJ010000002">
    <property type="protein sequence ID" value="MBB3984916.1"/>
    <property type="molecule type" value="Genomic_DNA"/>
</dbReference>
<dbReference type="Proteomes" id="UP000541426">
    <property type="component" value="Unassembled WGS sequence"/>
</dbReference>
<keyword evidence="3 6" id="KW-0547">Nucleotide-binding</keyword>
<dbReference type="InterPro" id="IPR012094">
    <property type="entry name" value="tRNA_Ile_lys_synt"/>
</dbReference>
<dbReference type="RefSeq" id="WP_183963961.1">
    <property type="nucleotide sequence ID" value="NZ_JACIEJ010000002.1"/>
</dbReference>
<gene>
    <name evidence="6" type="primary">tilS</name>
    <name evidence="8" type="ORF">GGQ68_001232</name>
</gene>
<sequence length="418" mass="45937">MTLDQRFAENMGALLGPSFPSQIGLAVSGGGDSMAMLTLAHNWTRVWGVDLRVLTVDHGLRPEAAEEAKMVAEECAVLGWPHDTLSWKWDGKGNKMEAAREARLSLIEGWRGALRHVLFAHTRDDVAEGFLMRLARGAGVDGLSSMAARRRVHGFDVVRPCLDMGRSELRHYLKVLQGRWVDDPSNDDMAFDRARMRRLLTVLEDEGLGAEVLAGAAARMGRARKALTARAAQAWDLAGVEGESCGQPTGEILFYRGAFEALERDTQLRLLAAALMWVSGQGLRPRIAPLEDVLDRLLSGGGGTLHGCDAVTERSQIRIFRELSALQGLPEGQVLWDGRWSCDARGLRHLGEDGWRLLPPDARVHHPHRAARSLPSVWVGDELVACPALGLRAGCIGQLEFLPMGTRSLTFRQFLVTH</sequence>
<keyword evidence="1 6" id="KW-0436">Ligase</keyword>
<comment type="subcellular location">
    <subcellularLocation>
        <location evidence="6">Cytoplasm</location>
    </subcellularLocation>
</comment>
<dbReference type="GO" id="GO:0006400">
    <property type="term" value="P:tRNA modification"/>
    <property type="evidence" value="ECO:0007669"/>
    <property type="project" value="UniProtKB-UniRule"/>
</dbReference>
<evidence type="ECO:0000256" key="6">
    <source>
        <dbReference type="HAMAP-Rule" id="MF_01161"/>
    </source>
</evidence>
<evidence type="ECO:0000256" key="1">
    <source>
        <dbReference type="ARBA" id="ARBA00022598"/>
    </source>
</evidence>
<evidence type="ECO:0000256" key="5">
    <source>
        <dbReference type="ARBA" id="ARBA00048539"/>
    </source>
</evidence>
<evidence type="ECO:0000313" key="8">
    <source>
        <dbReference type="EMBL" id="MBB3984916.1"/>
    </source>
</evidence>
<evidence type="ECO:0000313" key="9">
    <source>
        <dbReference type="Proteomes" id="UP000541426"/>
    </source>
</evidence>
<keyword evidence="6" id="KW-0963">Cytoplasm</keyword>
<accession>A0A7W6GR06</accession>
<dbReference type="GO" id="GO:0005737">
    <property type="term" value="C:cytoplasm"/>
    <property type="evidence" value="ECO:0007669"/>
    <property type="project" value="UniProtKB-SubCell"/>
</dbReference>
<evidence type="ECO:0000256" key="2">
    <source>
        <dbReference type="ARBA" id="ARBA00022694"/>
    </source>
</evidence>
<dbReference type="PANTHER" id="PTHR43033:SF1">
    <property type="entry name" value="TRNA(ILE)-LYSIDINE SYNTHASE-RELATED"/>
    <property type="match status" value="1"/>
</dbReference>
<comment type="similarity">
    <text evidence="6">Belongs to the tRNA(Ile)-lysidine synthase family.</text>
</comment>
<dbReference type="GO" id="GO:0032267">
    <property type="term" value="F:tRNA(Ile)-lysidine synthase activity"/>
    <property type="evidence" value="ECO:0007669"/>
    <property type="project" value="UniProtKB-EC"/>
</dbReference>
<protein>
    <recommendedName>
        <fullName evidence="6">tRNA(Ile)-lysidine synthase</fullName>
        <ecNumber evidence="6">6.3.4.19</ecNumber>
    </recommendedName>
    <alternativeName>
        <fullName evidence="6">tRNA(Ile)-2-lysyl-cytidine synthase</fullName>
    </alternativeName>
    <alternativeName>
        <fullName evidence="6">tRNA(Ile)-lysidine synthetase</fullName>
    </alternativeName>
</protein>
<dbReference type="HAMAP" id="MF_01161">
    <property type="entry name" value="tRNA_Ile_lys_synt"/>
    <property type="match status" value="1"/>
</dbReference>
<comment type="domain">
    <text evidence="6">The N-terminal region contains the highly conserved SGGXDS motif, predicted to be a P-loop motif involved in ATP binding.</text>
</comment>
<dbReference type="SUPFAM" id="SSF52402">
    <property type="entry name" value="Adenine nucleotide alpha hydrolases-like"/>
    <property type="match status" value="1"/>
</dbReference>
<comment type="function">
    <text evidence="6">Ligates lysine onto the cytidine present at position 34 of the AUA codon-specific tRNA(Ile) that contains the anticodon CAU, in an ATP-dependent manner. Cytidine is converted to lysidine, thus changing the amino acid specificity of the tRNA from methionine to isoleucine.</text>
</comment>
<dbReference type="PANTHER" id="PTHR43033">
    <property type="entry name" value="TRNA(ILE)-LYSIDINE SYNTHASE-RELATED"/>
    <property type="match status" value="1"/>
</dbReference>
<dbReference type="NCBIfam" id="TIGR02432">
    <property type="entry name" value="lysidine_TilS_N"/>
    <property type="match status" value="1"/>
</dbReference>
<name>A0A7W6GR06_9RHOB</name>
<dbReference type="InterPro" id="IPR011063">
    <property type="entry name" value="TilS/TtcA_N"/>
</dbReference>
<comment type="caution">
    <text evidence="8">The sequence shown here is derived from an EMBL/GenBank/DDBJ whole genome shotgun (WGS) entry which is preliminary data.</text>
</comment>
<dbReference type="GO" id="GO:0005524">
    <property type="term" value="F:ATP binding"/>
    <property type="evidence" value="ECO:0007669"/>
    <property type="project" value="UniProtKB-UniRule"/>
</dbReference>